<organism evidence="2 3">
    <name type="scientific">Platanthera guangdongensis</name>
    <dbReference type="NCBI Taxonomy" id="2320717"/>
    <lineage>
        <taxon>Eukaryota</taxon>
        <taxon>Viridiplantae</taxon>
        <taxon>Streptophyta</taxon>
        <taxon>Embryophyta</taxon>
        <taxon>Tracheophyta</taxon>
        <taxon>Spermatophyta</taxon>
        <taxon>Magnoliopsida</taxon>
        <taxon>Liliopsida</taxon>
        <taxon>Asparagales</taxon>
        <taxon>Orchidaceae</taxon>
        <taxon>Orchidoideae</taxon>
        <taxon>Orchideae</taxon>
        <taxon>Orchidinae</taxon>
        <taxon>Platanthera</taxon>
    </lineage>
</organism>
<reference evidence="2 3" key="1">
    <citation type="journal article" date="2022" name="Nat. Plants">
        <title>Genomes of leafy and leafless Platanthera orchids illuminate the evolution of mycoheterotrophy.</title>
        <authorList>
            <person name="Li M.H."/>
            <person name="Liu K.W."/>
            <person name="Li Z."/>
            <person name="Lu H.C."/>
            <person name="Ye Q.L."/>
            <person name="Zhang D."/>
            <person name="Wang J.Y."/>
            <person name="Li Y.F."/>
            <person name="Zhong Z.M."/>
            <person name="Liu X."/>
            <person name="Yu X."/>
            <person name="Liu D.K."/>
            <person name="Tu X.D."/>
            <person name="Liu B."/>
            <person name="Hao Y."/>
            <person name="Liao X.Y."/>
            <person name="Jiang Y.T."/>
            <person name="Sun W.H."/>
            <person name="Chen J."/>
            <person name="Chen Y.Q."/>
            <person name="Ai Y."/>
            <person name="Zhai J.W."/>
            <person name="Wu S.S."/>
            <person name="Zhou Z."/>
            <person name="Hsiao Y.Y."/>
            <person name="Wu W.L."/>
            <person name="Chen Y.Y."/>
            <person name="Lin Y.F."/>
            <person name="Hsu J.L."/>
            <person name="Li C.Y."/>
            <person name="Wang Z.W."/>
            <person name="Zhao X."/>
            <person name="Zhong W.Y."/>
            <person name="Ma X.K."/>
            <person name="Ma L."/>
            <person name="Huang J."/>
            <person name="Chen G.Z."/>
            <person name="Huang M.Z."/>
            <person name="Huang L."/>
            <person name="Peng D.H."/>
            <person name="Luo Y.B."/>
            <person name="Zou S.Q."/>
            <person name="Chen S.P."/>
            <person name="Lan S."/>
            <person name="Tsai W.C."/>
            <person name="Van de Peer Y."/>
            <person name="Liu Z.J."/>
        </authorList>
    </citation>
    <scope>NUCLEOTIDE SEQUENCE [LARGE SCALE GENOMIC DNA]</scope>
    <source>
        <strain evidence="2">Lor288</strain>
    </source>
</reference>
<protein>
    <submittedName>
        <fullName evidence="2">Uncharacterized protein</fullName>
    </submittedName>
</protein>
<sequence length="76" mass="8228">MSRTEKENKQTKKLKLELSDFRQRCRRNVAPPEQPKKKCALSSAGTPSRPPCSFAAAPDARLDAALPPGPRPAAAS</sequence>
<feature type="region of interest" description="Disordered" evidence="1">
    <location>
        <begin position="1"/>
        <end position="76"/>
    </location>
</feature>
<dbReference type="EMBL" id="JBBWWR010000013">
    <property type="protein sequence ID" value="KAK8955917.1"/>
    <property type="molecule type" value="Genomic_DNA"/>
</dbReference>
<keyword evidence="3" id="KW-1185">Reference proteome</keyword>
<feature type="compositionally biased region" description="Pro residues" evidence="1">
    <location>
        <begin position="67"/>
        <end position="76"/>
    </location>
</feature>
<evidence type="ECO:0000313" key="2">
    <source>
        <dbReference type="EMBL" id="KAK8955917.1"/>
    </source>
</evidence>
<feature type="compositionally biased region" description="Low complexity" evidence="1">
    <location>
        <begin position="55"/>
        <end position="66"/>
    </location>
</feature>
<evidence type="ECO:0000256" key="1">
    <source>
        <dbReference type="SAM" id="MobiDB-lite"/>
    </source>
</evidence>
<accession>A0ABR2M1E2</accession>
<comment type="caution">
    <text evidence="2">The sequence shown here is derived from an EMBL/GenBank/DDBJ whole genome shotgun (WGS) entry which is preliminary data.</text>
</comment>
<proteinExistence type="predicted"/>
<feature type="compositionally biased region" description="Basic and acidic residues" evidence="1">
    <location>
        <begin position="1"/>
        <end position="23"/>
    </location>
</feature>
<evidence type="ECO:0000313" key="3">
    <source>
        <dbReference type="Proteomes" id="UP001412067"/>
    </source>
</evidence>
<gene>
    <name evidence="2" type="ORF">KSP40_PGU022089</name>
</gene>
<dbReference type="Proteomes" id="UP001412067">
    <property type="component" value="Unassembled WGS sequence"/>
</dbReference>
<name>A0ABR2M1E2_9ASPA</name>